<keyword evidence="2 3" id="KW-0802">TPR repeat</keyword>
<dbReference type="InterPro" id="IPR011990">
    <property type="entry name" value="TPR-like_helical_dom_sf"/>
</dbReference>
<dbReference type="PANTHER" id="PTHR44227:SF3">
    <property type="entry name" value="PROTEIN O-MANNOSYL-TRANSFERASE TMTC4"/>
    <property type="match status" value="1"/>
</dbReference>
<proteinExistence type="predicted"/>
<feature type="transmembrane region" description="Helical" evidence="4">
    <location>
        <begin position="193"/>
        <end position="208"/>
    </location>
</feature>
<organism evidence="6 7">
    <name type="scientific">candidate division WWE3 bacterium CG10_big_fil_rev_8_21_14_0_10_32_10</name>
    <dbReference type="NCBI Taxonomy" id="1975090"/>
    <lineage>
        <taxon>Bacteria</taxon>
        <taxon>Katanobacteria</taxon>
    </lineage>
</organism>
<evidence type="ECO:0000259" key="5">
    <source>
        <dbReference type="Pfam" id="PF13231"/>
    </source>
</evidence>
<dbReference type="PANTHER" id="PTHR44227">
    <property type="match status" value="1"/>
</dbReference>
<feature type="domain" description="Glycosyltransferase RgtA/B/C/D-like" evidence="5">
    <location>
        <begin position="125"/>
        <end position="262"/>
    </location>
</feature>
<dbReference type="EMBL" id="PCXU01000044">
    <property type="protein sequence ID" value="PIR43007.1"/>
    <property type="molecule type" value="Genomic_DNA"/>
</dbReference>
<feature type="transmembrane region" description="Helical" evidence="4">
    <location>
        <begin position="214"/>
        <end position="241"/>
    </location>
</feature>
<evidence type="ECO:0000256" key="4">
    <source>
        <dbReference type="SAM" id="Phobius"/>
    </source>
</evidence>
<feature type="repeat" description="TPR" evidence="3">
    <location>
        <begin position="485"/>
        <end position="518"/>
    </location>
</feature>
<dbReference type="PROSITE" id="PS50293">
    <property type="entry name" value="TPR_REGION"/>
    <property type="match status" value="1"/>
</dbReference>
<evidence type="ECO:0000256" key="1">
    <source>
        <dbReference type="ARBA" id="ARBA00022737"/>
    </source>
</evidence>
<dbReference type="InterPro" id="IPR019734">
    <property type="entry name" value="TPR_rpt"/>
</dbReference>
<dbReference type="Proteomes" id="UP000230214">
    <property type="component" value="Unassembled WGS sequence"/>
</dbReference>
<dbReference type="InterPro" id="IPR038731">
    <property type="entry name" value="RgtA/B/C-like"/>
</dbReference>
<feature type="transmembrane region" description="Helical" evidence="4">
    <location>
        <begin position="140"/>
        <end position="161"/>
    </location>
</feature>
<dbReference type="InterPro" id="IPR052346">
    <property type="entry name" value="O-mannosyl-transferase_TMTC"/>
</dbReference>
<feature type="repeat" description="TPR" evidence="3">
    <location>
        <begin position="451"/>
        <end position="484"/>
    </location>
</feature>
<dbReference type="Pfam" id="PF13414">
    <property type="entry name" value="TPR_11"/>
    <property type="match status" value="1"/>
</dbReference>
<dbReference type="PROSITE" id="PS50005">
    <property type="entry name" value="TPR"/>
    <property type="match status" value="2"/>
</dbReference>
<gene>
    <name evidence="6" type="ORF">COV24_05135</name>
</gene>
<feature type="transmembrane region" description="Helical" evidence="4">
    <location>
        <begin position="327"/>
        <end position="347"/>
    </location>
</feature>
<dbReference type="Gene3D" id="1.25.40.10">
    <property type="entry name" value="Tetratricopeptide repeat domain"/>
    <property type="match status" value="2"/>
</dbReference>
<name>A0A2H0R952_UNCKA</name>
<keyword evidence="4" id="KW-0812">Transmembrane</keyword>
<feature type="transmembrane region" description="Helical" evidence="4">
    <location>
        <begin position="253"/>
        <end position="274"/>
    </location>
</feature>
<feature type="transmembrane region" description="Helical" evidence="4">
    <location>
        <begin position="116"/>
        <end position="133"/>
    </location>
</feature>
<accession>A0A2H0R952</accession>
<feature type="transmembrane region" description="Helical" evidence="4">
    <location>
        <begin position="410"/>
        <end position="428"/>
    </location>
</feature>
<feature type="transmembrane region" description="Helical" evidence="4">
    <location>
        <begin position="70"/>
        <end position="88"/>
    </location>
</feature>
<feature type="transmembrane region" description="Helical" evidence="4">
    <location>
        <begin position="381"/>
        <end position="398"/>
    </location>
</feature>
<evidence type="ECO:0000256" key="3">
    <source>
        <dbReference type="PROSITE-ProRule" id="PRU00339"/>
    </source>
</evidence>
<sequence>MKITKKQKNYIKKYFHILSISEISKKSKIPESEIEKYTKKANLIDKSIRAINKLTNSKSSLKKTYLKNKYFIFFIVVLTFLIYFNSLGNEFISDDRYLILGNPDVGTLKHLFSKPWYFISYVFTFISYNLFGLQPWAFRIWNILAHIGSSLAVFFIIYNLFNRKVAVLTSLLFAVHPIMVESVSWISGYTSSHYTFFFLVAFMLYIYSNKNDKFYYLSILFTLFSLSSSQKALTAPLIFFIYDFLYTNKKFNFLRLLPFAVITLFYGAFGYIGVTSRLDMLNTRYYQNKTYTNPIINLPITLTEYIKLIFYPKVLSIYHTELIQTKFGYYIKSFFTGAFFVSFIYFYFKNKKILFWLLFYIIALGPTLTPYSISWIVAERYVYLGSLSIYLLFVWAFYVLFKKYKVNTNYLYYIFVILVLVLSVRTILRNSDWSTRDKMWITTAKTSPSSPKAHNNLADVYARHGDLENAINEFKLAIKLKPDYGDAYYNLGLTYEQSGDTINAKKNYLESLKLNKNLWQGYYSLGFLSLKENDFSK</sequence>
<dbReference type="SUPFAM" id="SSF48452">
    <property type="entry name" value="TPR-like"/>
    <property type="match status" value="1"/>
</dbReference>
<dbReference type="Pfam" id="PF13231">
    <property type="entry name" value="PMT_2"/>
    <property type="match status" value="1"/>
</dbReference>
<feature type="transmembrane region" description="Helical" evidence="4">
    <location>
        <begin position="353"/>
        <end position="374"/>
    </location>
</feature>
<evidence type="ECO:0000313" key="6">
    <source>
        <dbReference type="EMBL" id="PIR43007.1"/>
    </source>
</evidence>
<comment type="caution">
    <text evidence="6">The sequence shown here is derived from an EMBL/GenBank/DDBJ whole genome shotgun (WGS) entry which is preliminary data.</text>
</comment>
<keyword evidence="4" id="KW-1133">Transmembrane helix</keyword>
<keyword evidence="1" id="KW-0677">Repeat</keyword>
<protein>
    <recommendedName>
        <fullName evidence="5">Glycosyltransferase RgtA/B/C/D-like domain-containing protein</fullName>
    </recommendedName>
</protein>
<feature type="non-terminal residue" evidence="6">
    <location>
        <position position="537"/>
    </location>
</feature>
<evidence type="ECO:0000313" key="7">
    <source>
        <dbReference type="Proteomes" id="UP000230214"/>
    </source>
</evidence>
<keyword evidence="4" id="KW-0472">Membrane</keyword>
<dbReference type="SMART" id="SM00028">
    <property type="entry name" value="TPR"/>
    <property type="match status" value="2"/>
</dbReference>
<evidence type="ECO:0000256" key="2">
    <source>
        <dbReference type="ARBA" id="ARBA00022803"/>
    </source>
</evidence>
<reference evidence="6 7" key="1">
    <citation type="submission" date="2017-09" db="EMBL/GenBank/DDBJ databases">
        <title>Depth-based differentiation of microbial function through sediment-hosted aquifers and enrichment of novel symbionts in the deep terrestrial subsurface.</title>
        <authorList>
            <person name="Probst A.J."/>
            <person name="Ladd B."/>
            <person name="Jarett J.K."/>
            <person name="Geller-Mcgrath D.E."/>
            <person name="Sieber C.M."/>
            <person name="Emerson J.B."/>
            <person name="Anantharaman K."/>
            <person name="Thomas B.C."/>
            <person name="Malmstrom R."/>
            <person name="Stieglmeier M."/>
            <person name="Klingl A."/>
            <person name="Woyke T."/>
            <person name="Ryan C.M."/>
            <person name="Banfield J.F."/>
        </authorList>
    </citation>
    <scope>NUCLEOTIDE SEQUENCE [LARGE SCALE GENOMIC DNA]</scope>
    <source>
        <strain evidence="6">CG10_big_fil_rev_8_21_14_0_10_32_10</strain>
    </source>
</reference>
<dbReference type="AlphaFoldDB" id="A0A2H0R952"/>